<proteinExistence type="predicted"/>
<dbReference type="InterPro" id="IPR008160">
    <property type="entry name" value="Collagen"/>
</dbReference>
<dbReference type="PANTHER" id="PTHR24637">
    <property type="entry name" value="COLLAGEN"/>
    <property type="match status" value="1"/>
</dbReference>
<dbReference type="SMART" id="SM01088">
    <property type="entry name" value="Col_cuticle_N"/>
    <property type="match status" value="1"/>
</dbReference>
<feature type="transmembrane region" description="Helical" evidence="3">
    <location>
        <begin position="21"/>
        <end position="45"/>
    </location>
</feature>
<dbReference type="GO" id="GO:0042302">
    <property type="term" value="F:structural constituent of cuticle"/>
    <property type="evidence" value="ECO:0007669"/>
    <property type="project" value="InterPro"/>
</dbReference>
<evidence type="ECO:0000313" key="6">
    <source>
        <dbReference type="WBParaSite" id="PSU_v2.g4903.t1"/>
    </source>
</evidence>
<dbReference type="Pfam" id="PF01391">
    <property type="entry name" value="Collagen"/>
    <property type="match status" value="2"/>
</dbReference>
<dbReference type="AlphaFoldDB" id="A0A914Z3S4"/>
<reference evidence="6" key="1">
    <citation type="submission" date="2022-11" db="UniProtKB">
        <authorList>
            <consortium name="WormBaseParasite"/>
        </authorList>
    </citation>
    <scope>IDENTIFICATION</scope>
</reference>
<name>A0A914Z3S4_9BILA</name>
<keyword evidence="3" id="KW-1133">Transmembrane helix</keyword>
<keyword evidence="3" id="KW-0472">Membrane</keyword>
<feature type="domain" description="Nematode cuticle collagen N-terminal" evidence="4">
    <location>
        <begin position="21"/>
        <end position="73"/>
    </location>
</feature>
<protein>
    <submittedName>
        <fullName evidence="6">Nematode cuticle collagen N-terminal domain-containing protein</fullName>
    </submittedName>
</protein>
<evidence type="ECO:0000259" key="4">
    <source>
        <dbReference type="SMART" id="SM01088"/>
    </source>
</evidence>
<dbReference type="PANTHER" id="PTHR24637:SF365">
    <property type="entry name" value="NEMATODE CUTICLE COLLAGEN N-TERMINAL DOMAIN-CONTAINING PROTEIN"/>
    <property type="match status" value="1"/>
</dbReference>
<accession>A0A914Z3S4</accession>
<feature type="region of interest" description="Disordered" evidence="2">
    <location>
        <begin position="194"/>
        <end position="377"/>
    </location>
</feature>
<keyword evidence="1" id="KW-0677">Repeat</keyword>
<organism evidence="5 6">
    <name type="scientific">Panagrolaimus superbus</name>
    <dbReference type="NCBI Taxonomy" id="310955"/>
    <lineage>
        <taxon>Eukaryota</taxon>
        <taxon>Metazoa</taxon>
        <taxon>Ecdysozoa</taxon>
        <taxon>Nematoda</taxon>
        <taxon>Chromadorea</taxon>
        <taxon>Rhabditida</taxon>
        <taxon>Tylenchina</taxon>
        <taxon>Panagrolaimomorpha</taxon>
        <taxon>Panagrolaimoidea</taxon>
        <taxon>Panagrolaimidae</taxon>
        <taxon>Panagrolaimus</taxon>
    </lineage>
</organism>
<feature type="region of interest" description="Disordered" evidence="2">
    <location>
        <begin position="148"/>
        <end position="175"/>
    </location>
</feature>
<evidence type="ECO:0000256" key="2">
    <source>
        <dbReference type="SAM" id="MobiDB-lite"/>
    </source>
</evidence>
<dbReference type="Pfam" id="PF01484">
    <property type="entry name" value="Col_cuticle_N"/>
    <property type="match status" value="1"/>
</dbReference>
<keyword evidence="3" id="KW-0812">Transmembrane</keyword>
<feature type="compositionally biased region" description="Low complexity" evidence="2">
    <location>
        <begin position="148"/>
        <end position="158"/>
    </location>
</feature>
<keyword evidence="5" id="KW-1185">Reference proteome</keyword>
<evidence type="ECO:0000313" key="5">
    <source>
        <dbReference type="Proteomes" id="UP000887577"/>
    </source>
</evidence>
<dbReference type="Proteomes" id="UP000887577">
    <property type="component" value="Unplaced"/>
</dbReference>
<dbReference type="WBParaSite" id="PSU_v2.g4903.t1">
    <property type="protein sequence ID" value="PSU_v2.g4903.t1"/>
    <property type="gene ID" value="PSU_v2.g4903"/>
</dbReference>
<sequence length="377" mass="38426">MSEKAQLMGEFTENDLRHFRRVAFVAVALSTVTMLACIVIMPLSYQYVQRIQSSMTNDVEFCRSRNRDLWSEVVTVQLGKGQTERAERFRRSATGNSNGRWLFGHFIQTHNDRQAAISAQQNFAGREVRRQQPYAEARGDTAAAYDAGASAATSTGTSPNAPYAPADSAASLTQPRTISGEPCSCACGVGPAGPPGDAGPEGQPGRDGQAGEDGTPGQDAPPPQKGEPCVRECPVGPPGPPGTPGDKGPKGYKGETGVPGTAGKPGPKGPEGKQGPEGPPGLQGRPGEKGAPGKHIAGIAPPGPPGRQGEMGPPGAPGVPGEKGKPGNAGPQGEQGAEGNPGPFGKPGAPGSPGPDGEKGAQGPCDSCPKPRLPPGY</sequence>
<dbReference type="InterPro" id="IPR002486">
    <property type="entry name" value="Col_cuticle_N"/>
</dbReference>
<evidence type="ECO:0000256" key="3">
    <source>
        <dbReference type="SAM" id="Phobius"/>
    </source>
</evidence>
<evidence type="ECO:0000256" key="1">
    <source>
        <dbReference type="ARBA" id="ARBA00022737"/>
    </source>
</evidence>